<name>A0A9W9QLV7_PENBR</name>
<feature type="chain" id="PRO_5041000745" evidence="1">
    <location>
        <begin position="25"/>
        <end position="173"/>
    </location>
</feature>
<dbReference type="InterPro" id="IPR002018">
    <property type="entry name" value="CarbesteraseB"/>
</dbReference>
<gene>
    <name evidence="3" type="ORF">N7541_009457</name>
</gene>
<keyword evidence="4" id="KW-1185">Reference proteome</keyword>
<comment type="caution">
    <text evidence="3">The sequence shown here is derived from an EMBL/GenBank/DDBJ whole genome shotgun (WGS) entry which is preliminary data.</text>
</comment>
<dbReference type="AlphaFoldDB" id="A0A9W9QLV7"/>
<dbReference type="PANTHER" id="PTHR11559">
    <property type="entry name" value="CARBOXYLESTERASE"/>
    <property type="match status" value="1"/>
</dbReference>
<dbReference type="GO" id="GO:0017000">
    <property type="term" value="P:antibiotic biosynthetic process"/>
    <property type="evidence" value="ECO:0007669"/>
    <property type="project" value="UniProtKB-ARBA"/>
</dbReference>
<dbReference type="SUPFAM" id="SSF53474">
    <property type="entry name" value="alpha/beta-Hydrolases"/>
    <property type="match status" value="1"/>
</dbReference>
<feature type="signal peptide" evidence="1">
    <location>
        <begin position="1"/>
        <end position="24"/>
    </location>
</feature>
<feature type="domain" description="Carboxylesterase type B" evidence="2">
    <location>
        <begin position="30"/>
        <end position="121"/>
    </location>
</feature>
<keyword evidence="1" id="KW-0732">Signal</keyword>
<dbReference type="Proteomes" id="UP001148299">
    <property type="component" value="Unassembled WGS sequence"/>
</dbReference>
<dbReference type="Gene3D" id="3.40.50.1820">
    <property type="entry name" value="alpha/beta hydrolase"/>
    <property type="match status" value="1"/>
</dbReference>
<evidence type="ECO:0000313" key="3">
    <source>
        <dbReference type="EMBL" id="KAJ5340333.1"/>
    </source>
</evidence>
<proteinExistence type="predicted"/>
<dbReference type="InterPro" id="IPR050309">
    <property type="entry name" value="Type-B_Carboxylest/Lipase"/>
</dbReference>
<dbReference type="GO" id="GO:0072330">
    <property type="term" value="P:monocarboxylic acid biosynthetic process"/>
    <property type="evidence" value="ECO:0007669"/>
    <property type="project" value="UniProtKB-ARBA"/>
</dbReference>
<reference evidence="3" key="2">
    <citation type="journal article" date="2023" name="IMA Fungus">
        <title>Comparative genomic study of the Penicillium genus elucidates a diverse pangenome and 15 lateral gene transfer events.</title>
        <authorList>
            <person name="Petersen C."/>
            <person name="Sorensen T."/>
            <person name="Nielsen M.R."/>
            <person name="Sondergaard T.E."/>
            <person name="Sorensen J.L."/>
            <person name="Fitzpatrick D.A."/>
            <person name="Frisvad J.C."/>
            <person name="Nielsen K.L."/>
        </authorList>
    </citation>
    <scope>NUCLEOTIDE SEQUENCE</scope>
    <source>
        <strain evidence="3">IBT 35675</strain>
    </source>
</reference>
<evidence type="ECO:0000256" key="1">
    <source>
        <dbReference type="SAM" id="SignalP"/>
    </source>
</evidence>
<protein>
    <submittedName>
        <fullName evidence="3">Carboxylesterase</fullName>
    </submittedName>
</protein>
<sequence length="173" mass="19187">MSAGDFSRLAITALLCGFISAAKAALYEIAVETRYGSIQGYPAFNSTPPGDLDDWKKITVWKGIPFAATTGGHNRWKAPQPRNPWNDTLDASQWGPVCPSAVNGDTYTIDEDCLNLKWSLPSQTLLPSQYTEVAWDQLASTYFFSVRMPSCFYLRFPSTILHNGLCSNKYGIM</sequence>
<dbReference type="Pfam" id="PF00135">
    <property type="entry name" value="COesterase"/>
    <property type="match status" value="1"/>
</dbReference>
<dbReference type="EMBL" id="JAPZBR010000008">
    <property type="protein sequence ID" value="KAJ5340333.1"/>
    <property type="molecule type" value="Genomic_DNA"/>
</dbReference>
<evidence type="ECO:0000259" key="2">
    <source>
        <dbReference type="Pfam" id="PF00135"/>
    </source>
</evidence>
<dbReference type="InterPro" id="IPR029058">
    <property type="entry name" value="AB_hydrolase_fold"/>
</dbReference>
<reference evidence="3" key="1">
    <citation type="submission" date="2022-12" db="EMBL/GenBank/DDBJ databases">
        <authorList>
            <person name="Petersen C."/>
        </authorList>
    </citation>
    <scope>NUCLEOTIDE SEQUENCE</scope>
    <source>
        <strain evidence="3">IBT 35675</strain>
    </source>
</reference>
<evidence type="ECO:0000313" key="4">
    <source>
        <dbReference type="Proteomes" id="UP001148299"/>
    </source>
</evidence>
<accession>A0A9W9QLV7</accession>
<organism evidence="3 4">
    <name type="scientific">Penicillium brevicompactum</name>
    <dbReference type="NCBI Taxonomy" id="5074"/>
    <lineage>
        <taxon>Eukaryota</taxon>
        <taxon>Fungi</taxon>
        <taxon>Dikarya</taxon>
        <taxon>Ascomycota</taxon>
        <taxon>Pezizomycotina</taxon>
        <taxon>Eurotiomycetes</taxon>
        <taxon>Eurotiomycetidae</taxon>
        <taxon>Eurotiales</taxon>
        <taxon>Aspergillaceae</taxon>
        <taxon>Penicillium</taxon>
    </lineage>
</organism>